<feature type="coiled-coil region" evidence="1">
    <location>
        <begin position="118"/>
        <end position="152"/>
    </location>
</feature>
<accession>A0AAW1V331</accession>
<keyword evidence="1" id="KW-0175">Coiled coil</keyword>
<dbReference type="EMBL" id="JARQZJ010000099">
    <property type="protein sequence ID" value="KAK9886289.1"/>
    <property type="molecule type" value="Genomic_DNA"/>
</dbReference>
<proteinExistence type="predicted"/>
<sequence length="153" mass="17320">MFLDSDKSSNSEEFSWLCANFFHSVYEPARPVGVNCEGVGDIYHNNLLSIVTSQSEIETALDGTKRQGPDGISHTFVFSRRKSLLQMENEPTTKEMFKQLLEKIAGLEAAITFNEDVIEEIRTAFDSLKKDNRTLKKESDKLRVEVEKLNGVV</sequence>
<evidence type="ECO:0000256" key="1">
    <source>
        <dbReference type="SAM" id="Coils"/>
    </source>
</evidence>
<dbReference type="Proteomes" id="UP001431783">
    <property type="component" value="Unassembled WGS sequence"/>
</dbReference>
<protein>
    <submittedName>
        <fullName evidence="2">Uncharacterized protein</fullName>
    </submittedName>
</protein>
<dbReference type="AlphaFoldDB" id="A0AAW1V331"/>
<keyword evidence="3" id="KW-1185">Reference proteome</keyword>
<reference evidence="2 3" key="1">
    <citation type="submission" date="2023-03" db="EMBL/GenBank/DDBJ databases">
        <title>Genome insight into feeding habits of ladybird beetles.</title>
        <authorList>
            <person name="Li H.-S."/>
            <person name="Huang Y.-H."/>
            <person name="Pang H."/>
        </authorList>
    </citation>
    <scope>NUCLEOTIDE SEQUENCE [LARGE SCALE GENOMIC DNA]</scope>
    <source>
        <strain evidence="2">SYSU_2023b</strain>
        <tissue evidence="2">Whole body</tissue>
    </source>
</reference>
<name>A0AAW1V331_9CUCU</name>
<comment type="caution">
    <text evidence="2">The sequence shown here is derived from an EMBL/GenBank/DDBJ whole genome shotgun (WGS) entry which is preliminary data.</text>
</comment>
<organism evidence="2 3">
    <name type="scientific">Henosepilachna vigintioctopunctata</name>
    <dbReference type="NCBI Taxonomy" id="420089"/>
    <lineage>
        <taxon>Eukaryota</taxon>
        <taxon>Metazoa</taxon>
        <taxon>Ecdysozoa</taxon>
        <taxon>Arthropoda</taxon>
        <taxon>Hexapoda</taxon>
        <taxon>Insecta</taxon>
        <taxon>Pterygota</taxon>
        <taxon>Neoptera</taxon>
        <taxon>Endopterygota</taxon>
        <taxon>Coleoptera</taxon>
        <taxon>Polyphaga</taxon>
        <taxon>Cucujiformia</taxon>
        <taxon>Coccinelloidea</taxon>
        <taxon>Coccinellidae</taxon>
        <taxon>Epilachninae</taxon>
        <taxon>Epilachnini</taxon>
        <taxon>Henosepilachna</taxon>
    </lineage>
</organism>
<gene>
    <name evidence="2" type="ORF">WA026_015800</name>
</gene>
<evidence type="ECO:0000313" key="2">
    <source>
        <dbReference type="EMBL" id="KAK9886289.1"/>
    </source>
</evidence>
<evidence type="ECO:0000313" key="3">
    <source>
        <dbReference type="Proteomes" id="UP001431783"/>
    </source>
</evidence>